<gene>
    <name evidence="1" type="ORF">ACFQ04_13125</name>
</gene>
<dbReference type="RefSeq" id="WP_253645461.1">
    <property type="nucleotide sequence ID" value="NZ_BAAAMO010000002.1"/>
</dbReference>
<comment type="caution">
    <text evidence="1">The sequence shown here is derived from an EMBL/GenBank/DDBJ whole genome shotgun (WGS) entry which is preliminary data.</text>
</comment>
<keyword evidence="2" id="KW-1185">Reference proteome</keyword>
<sequence>MADRDVTPSDADVERSARWLDRDIRRAARAAPSEIDERVHRRLGHLVTHARNHSPLFGELYAAVPPEPRVDDLPITTKPWLMERYDLWATDRRVTSAAVDDYVARADPGSRDFLGDYMYSESSGTSGATGRFVTERSALKVLHALRSRLPRPSATTLLRVARKRGRSAAIINDRGHHMGAVYYRRADGGARAGRILVPVTDPISVIEAALEDCDPASISSYGSVLAQLAERQIAGHLNVDPAVLIPFSETVTDPTRRRLLTAWPNATVAEQYVANECMFISARCSHGAHHLNADWVILEPVDVAGRPVPQGTTSHSVLLTTLFRRVQPIIRYDLGDRVRFHEHQCPCGSRLPAFDVLGRTGHLISLQTQGGQVSISPTVLTVALDDLEDVVTSQLAIDSDDHVTVRLTARHGADAEAVGAHAAGCLWAVFRDAGAPSVSVRALVEDPVRGPGGKIPRTIDHRPT</sequence>
<evidence type="ECO:0008006" key="3">
    <source>
        <dbReference type="Google" id="ProtNLM"/>
    </source>
</evidence>
<name>A0ABW3G7W3_9NOCA</name>
<dbReference type="InterPro" id="IPR042099">
    <property type="entry name" value="ANL_N_sf"/>
</dbReference>
<dbReference type="InterPro" id="IPR053158">
    <property type="entry name" value="CapK_Type1_Caps_Biosynth"/>
</dbReference>
<dbReference type="PANTHER" id="PTHR36932">
    <property type="entry name" value="CAPSULAR POLYSACCHARIDE BIOSYNTHESIS PROTEIN"/>
    <property type="match status" value="1"/>
</dbReference>
<dbReference type="EMBL" id="JBHTIL010000001">
    <property type="protein sequence ID" value="MFD0926679.1"/>
    <property type="molecule type" value="Genomic_DNA"/>
</dbReference>
<evidence type="ECO:0000313" key="1">
    <source>
        <dbReference type="EMBL" id="MFD0926679.1"/>
    </source>
</evidence>
<proteinExistence type="predicted"/>
<dbReference type="Proteomes" id="UP001597068">
    <property type="component" value="Unassembled WGS sequence"/>
</dbReference>
<accession>A0ABW3G7W3</accession>
<reference evidence="2" key="1">
    <citation type="journal article" date="2019" name="Int. J. Syst. Evol. Microbiol.">
        <title>The Global Catalogue of Microorganisms (GCM) 10K type strain sequencing project: providing services to taxonomists for standard genome sequencing and annotation.</title>
        <authorList>
            <consortium name="The Broad Institute Genomics Platform"/>
            <consortium name="The Broad Institute Genome Sequencing Center for Infectious Disease"/>
            <person name="Wu L."/>
            <person name="Ma J."/>
        </authorList>
    </citation>
    <scope>NUCLEOTIDE SEQUENCE [LARGE SCALE GENOMIC DNA]</scope>
    <source>
        <strain evidence="2">CCUG 50873</strain>
    </source>
</reference>
<dbReference type="Gene3D" id="3.40.50.12780">
    <property type="entry name" value="N-terminal domain of ligase-like"/>
    <property type="match status" value="1"/>
</dbReference>
<protein>
    <recommendedName>
        <fullName evidence="3">Phenylacetate-coenzyme A ligase PaaK, adenylate-forming domain family</fullName>
    </recommendedName>
</protein>
<evidence type="ECO:0000313" key="2">
    <source>
        <dbReference type="Proteomes" id="UP001597068"/>
    </source>
</evidence>
<organism evidence="1 2">
    <name type="scientific">Williamsia deligens</name>
    <dbReference type="NCBI Taxonomy" id="321325"/>
    <lineage>
        <taxon>Bacteria</taxon>
        <taxon>Bacillati</taxon>
        <taxon>Actinomycetota</taxon>
        <taxon>Actinomycetes</taxon>
        <taxon>Mycobacteriales</taxon>
        <taxon>Nocardiaceae</taxon>
        <taxon>Williamsia</taxon>
    </lineage>
</organism>
<dbReference type="PANTHER" id="PTHR36932:SF1">
    <property type="entry name" value="CAPSULAR POLYSACCHARIDE BIOSYNTHESIS PROTEIN"/>
    <property type="match status" value="1"/>
</dbReference>